<feature type="compositionally biased region" description="Polar residues" evidence="6">
    <location>
        <begin position="366"/>
        <end position="383"/>
    </location>
</feature>
<protein>
    <submittedName>
        <fullName evidence="8">TFIID subunit 4B Transcription initiation factor</fullName>
    </submittedName>
</protein>
<gene>
    <name evidence="8" type="ORF">D4764_07G0001490</name>
</gene>
<dbReference type="GO" id="GO:0003743">
    <property type="term" value="F:translation initiation factor activity"/>
    <property type="evidence" value="ECO:0007669"/>
    <property type="project" value="UniProtKB-KW"/>
</dbReference>
<evidence type="ECO:0000259" key="7">
    <source>
        <dbReference type="PROSITE" id="PS51119"/>
    </source>
</evidence>
<dbReference type="SUPFAM" id="SSF47113">
    <property type="entry name" value="Histone-fold"/>
    <property type="match status" value="1"/>
</dbReference>
<dbReference type="GO" id="GO:0005669">
    <property type="term" value="C:transcription factor TFIID complex"/>
    <property type="evidence" value="ECO:0007669"/>
    <property type="project" value="InterPro"/>
</dbReference>
<dbReference type="Gene3D" id="1.10.20.10">
    <property type="entry name" value="Histone, subunit A"/>
    <property type="match status" value="1"/>
</dbReference>
<dbReference type="PROSITE" id="PS51119">
    <property type="entry name" value="TAFH"/>
    <property type="match status" value="1"/>
</dbReference>
<comment type="subcellular location">
    <subcellularLocation>
        <location evidence="1">Nucleus</location>
    </subcellularLocation>
</comment>
<evidence type="ECO:0000313" key="9">
    <source>
        <dbReference type="Proteomes" id="UP000324091"/>
    </source>
</evidence>
<dbReference type="AlphaFoldDB" id="A0A5C6MVA2"/>
<dbReference type="InterPro" id="IPR003894">
    <property type="entry name" value="TAFH_NHR1"/>
</dbReference>
<evidence type="ECO:0000256" key="6">
    <source>
        <dbReference type="SAM" id="MobiDB-lite"/>
    </source>
</evidence>
<dbReference type="Pfam" id="PF07531">
    <property type="entry name" value="TAFH"/>
    <property type="match status" value="1"/>
</dbReference>
<reference evidence="8 9" key="1">
    <citation type="submission" date="2019-04" db="EMBL/GenBank/DDBJ databases">
        <title>Chromosome genome assembly for Takifugu flavidus.</title>
        <authorList>
            <person name="Xiao S."/>
        </authorList>
    </citation>
    <scope>NUCLEOTIDE SEQUENCE [LARGE SCALE GENOMIC DNA]</scope>
    <source>
        <strain evidence="8">HTHZ2018</strain>
        <tissue evidence="8">Muscle</tissue>
    </source>
</reference>
<dbReference type="EMBL" id="RHFK02000020">
    <property type="protein sequence ID" value="TWW57430.1"/>
    <property type="molecule type" value="Genomic_DNA"/>
</dbReference>
<dbReference type="PANTHER" id="PTHR15138">
    <property type="entry name" value="TRANSCRIPTION INITIATION FACTOR TFIID SUBUNIT 4"/>
    <property type="match status" value="1"/>
</dbReference>
<feature type="domain" description="TAFH" evidence="7">
    <location>
        <begin position="263"/>
        <end position="360"/>
    </location>
</feature>
<dbReference type="InterPro" id="IPR037249">
    <property type="entry name" value="TAFH/NHR1_dom_sf"/>
</dbReference>
<dbReference type="Proteomes" id="UP000324091">
    <property type="component" value="Chromosome 7"/>
</dbReference>
<keyword evidence="9" id="KW-1185">Reference proteome</keyword>
<evidence type="ECO:0000256" key="3">
    <source>
        <dbReference type="ARBA" id="ARBA00023015"/>
    </source>
</evidence>
<evidence type="ECO:0000256" key="5">
    <source>
        <dbReference type="ARBA" id="ARBA00023242"/>
    </source>
</evidence>
<comment type="caution">
    <text evidence="8">The sequence shown here is derived from an EMBL/GenBank/DDBJ whole genome shotgun (WGS) entry which is preliminary data.</text>
</comment>
<evidence type="ECO:0000256" key="2">
    <source>
        <dbReference type="ARBA" id="ARBA00006178"/>
    </source>
</evidence>
<organism evidence="8 9">
    <name type="scientific">Takifugu flavidus</name>
    <name type="common">sansaifugu</name>
    <dbReference type="NCBI Taxonomy" id="433684"/>
    <lineage>
        <taxon>Eukaryota</taxon>
        <taxon>Metazoa</taxon>
        <taxon>Chordata</taxon>
        <taxon>Craniata</taxon>
        <taxon>Vertebrata</taxon>
        <taxon>Euteleostomi</taxon>
        <taxon>Actinopterygii</taxon>
        <taxon>Neopterygii</taxon>
        <taxon>Teleostei</taxon>
        <taxon>Neoteleostei</taxon>
        <taxon>Acanthomorphata</taxon>
        <taxon>Eupercaria</taxon>
        <taxon>Tetraodontiformes</taxon>
        <taxon>Tetradontoidea</taxon>
        <taxon>Tetraodontidae</taxon>
        <taxon>Takifugu</taxon>
    </lineage>
</organism>
<dbReference type="PANTHER" id="PTHR15138:SF14">
    <property type="entry name" value="TRANSCRIPTION INITIATION FACTOR TFIID SUBUNIT 4"/>
    <property type="match status" value="1"/>
</dbReference>
<proteinExistence type="inferred from homology"/>
<dbReference type="GO" id="GO:0006367">
    <property type="term" value="P:transcription initiation at RNA polymerase II promoter"/>
    <property type="evidence" value="ECO:0007669"/>
    <property type="project" value="TreeGrafter"/>
</dbReference>
<keyword evidence="8" id="KW-0396">Initiation factor</keyword>
<dbReference type="SMART" id="SM00549">
    <property type="entry name" value="TAFH"/>
    <property type="match status" value="1"/>
</dbReference>
<accession>A0A5C6MVA2</accession>
<dbReference type="GO" id="GO:0006355">
    <property type="term" value="P:regulation of DNA-templated transcription"/>
    <property type="evidence" value="ECO:0007669"/>
    <property type="project" value="UniProtKB-ARBA"/>
</dbReference>
<dbReference type="InterPro" id="IPR009072">
    <property type="entry name" value="Histone-fold"/>
</dbReference>
<dbReference type="GO" id="GO:0003677">
    <property type="term" value="F:DNA binding"/>
    <property type="evidence" value="ECO:0007669"/>
    <property type="project" value="TreeGrafter"/>
</dbReference>
<evidence type="ECO:0000256" key="1">
    <source>
        <dbReference type="ARBA" id="ARBA00004123"/>
    </source>
</evidence>
<dbReference type="SUPFAM" id="SSF158553">
    <property type="entry name" value="TAFH domain-like"/>
    <property type="match status" value="1"/>
</dbReference>
<feature type="region of interest" description="Disordered" evidence="6">
    <location>
        <begin position="355"/>
        <end position="403"/>
    </location>
</feature>
<comment type="similarity">
    <text evidence="2">Belongs to the TAF4 family.</text>
</comment>
<dbReference type="InterPro" id="IPR045144">
    <property type="entry name" value="TAF4"/>
</dbReference>
<name>A0A5C6MVA2_9TELE</name>
<dbReference type="Gene3D" id="1.20.120.1110">
    <property type="entry name" value="TAFH/NHR1 domain"/>
    <property type="match status" value="1"/>
</dbReference>
<keyword evidence="3" id="KW-0805">Transcription regulation</keyword>
<evidence type="ECO:0000313" key="8">
    <source>
        <dbReference type="EMBL" id="TWW57430.1"/>
    </source>
</evidence>
<feature type="compositionally biased region" description="Low complexity" evidence="6">
    <location>
        <begin position="355"/>
        <end position="365"/>
    </location>
</feature>
<dbReference type="Pfam" id="PF05236">
    <property type="entry name" value="TAF4"/>
    <property type="match status" value="2"/>
</dbReference>
<dbReference type="InterPro" id="IPR007900">
    <property type="entry name" value="TAF4_C"/>
</dbReference>
<dbReference type="GO" id="GO:0046982">
    <property type="term" value="F:protein heterodimerization activity"/>
    <property type="evidence" value="ECO:0007669"/>
    <property type="project" value="InterPro"/>
</dbReference>
<dbReference type="GO" id="GO:0016251">
    <property type="term" value="F:RNA polymerase II general transcription initiation factor activity"/>
    <property type="evidence" value="ECO:0007669"/>
    <property type="project" value="TreeGrafter"/>
</dbReference>
<dbReference type="CDD" id="cd08045">
    <property type="entry name" value="HFD_TAF4"/>
    <property type="match status" value="1"/>
</dbReference>
<keyword evidence="4" id="KW-0804">Transcription</keyword>
<keyword evidence="5" id="KW-0539">Nucleus</keyword>
<sequence length="703" mass="75891">MADKVGAEPKKLEPRGGATGFADPSVQFKILQFPAKCAAKVLPTVEAQPPSAAAGSAPGLQTTSPSIVVISKAAPPAASTKGQPQITKAVVSQVPSMNQLTTLGRTVMITVPRSAAPQALALTPQMPQSTSSHQANLQIPPGMILIRSESGQLMLVSQQALTQTQRGPSSVSGQMSRVLGQQVSAAVANKGGEQMTVLRMALPASSTFQSTAVQKSAVVKVVGVASKAATQSEGAVSSQGNLPPLQTTETAKEPAAMFSPETLESVKKCKNFLVTLIKLASSDAQAASMASNVRGLVRALLEGKIEAEQFTERLYQELKSTPQPCLVPFLKKSLPAVRHLTVDPHLFIQQASAFTPTTTNSPSPTIKQSNTDKNLSTTQQLVQQPGGEAVKPRPTLPLLGNSTAKNSRLDYKIPVAHSGKHLTGTFPMKLPLRQDASQMTTPAFRDGFGTYREDDDINDVASMAGVNLGEENAQILTSMVGSVVQSCHDQLFLSPNLLLNQILHADVVALISHATQERLHGLVLRLTVLAGHRKAAVKQEGPWHTKVSDVRSQLRFLEEVETLKKKRNDEEERERLLLLARGAGLSQVSVPKQFFLLYQTSMCLCPQSRSHSEDPQHQQLKQRAKELQQIEEAQMQKREANLTALAAIGPRRKRPLEQPESQVAVLPRPGLQRGTRITLRDLLLCMELDPFLCHSLLLYKAML</sequence>
<keyword evidence="8" id="KW-0648">Protein biosynthesis</keyword>
<evidence type="ECO:0000256" key="4">
    <source>
        <dbReference type="ARBA" id="ARBA00023163"/>
    </source>
</evidence>